<dbReference type="GeneID" id="42004655"/>
<feature type="compositionally biased region" description="Low complexity" evidence="1">
    <location>
        <begin position="101"/>
        <end position="117"/>
    </location>
</feature>
<dbReference type="Pfam" id="PF04979">
    <property type="entry name" value="IPP-2"/>
    <property type="match status" value="1"/>
</dbReference>
<dbReference type="PANTHER" id="PTHR12398">
    <property type="entry name" value="PROTEIN PHOSPHATASE INHIBITOR"/>
    <property type="match status" value="1"/>
</dbReference>
<evidence type="ECO:0000256" key="1">
    <source>
        <dbReference type="SAM" id="MobiDB-lite"/>
    </source>
</evidence>
<proteinExistence type="predicted"/>
<evidence type="ECO:0008006" key="4">
    <source>
        <dbReference type="Google" id="ProtNLM"/>
    </source>
</evidence>
<dbReference type="RefSeq" id="XP_031024683.1">
    <property type="nucleotide sequence ID" value="XM_031169358.1"/>
</dbReference>
<comment type="caution">
    <text evidence="2">The sequence shown here is derived from an EMBL/GenBank/DDBJ whole genome shotgun (WGS) entry which is preliminary data.</text>
</comment>
<evidence type="ECO:0000313" key="2">
    <source>
        <dbReference type="EMBL" id="TPX33766.1"/>
    </source>
</evidence>
<dbReference type="EMBL" id="QEAO01000018">
    <property type="protein sequence ID" value="TPX33766.1"/>
    <property type="molecule type" value="Genomic_DNA"/>
</dbReference>
<reference evidence="2 3" key="1">
    <citation type="journal article" date="2019" name="Sci. Rep.">
        <title>Comparative genomics of chytrid fungi reveal insights into the obligate biotrophic and pathogenic lifestyle of Synchytrium endobioticum.</title>
        <authorList>
            <person name="van de Vossenberg B.T.L.H."/>
            <person name="Warris S."/>
            <person name="Nguyen H.D.T."/>
            <person name="van Gent-Pelzer M.P.E."/>
            <person name="Joly D.L."/>
            <person name="van de Geest H.C."/>
            <person name="Bonants P.J.M."/>
            <person name="Smith D.S."/>
            <person name="Levesque C.A."/>
            <person name="van der Lee T.A.J."/>
        </authorList>
    </citation>
    <scope>NUCLEOTIDE SEQUENCE [LARGE SCALE GENOMIC DNA]</scope>
    <source>
        <strain evidence="2 3">JEL517</strain>
    </source>
</reference>
<dbReference type="AlphaFoldDB" id="A0A507C6Z4"/>
<dbReference type="OrthoDB" id="551302at2759"/>
<feature type="compositionally biased region" description="Basic and acidic residues" evidence="1">
    <location>
        <begin position="148"/>
        <end position="160"/>
    </location>
</feature>
<feature type="region of interest" description="Disordered" evidence="1">
    <location>
        <begin position="95"/>
        <end position="245"/>
    </location>
</feature>
<dbReference type="GO" id="GO:0009966">
    <property type="term" value="P:regulation of signal transduction"/>
    <property type="evidence" value="ECO:0007669"/>
    <property type="project" value="InterPro"/>
</dbReference>
<protein>
    <recommendedName>
        <fullName evidence="4">Protein phosphatase inhibitor 2</fullName>
    </recommendedName>
</protein>
<evidence type="ECO:0000313" key="3">
    <source>
        <dbReference type="Proteomes" id="UP000319731"/>
    </source>
</evidence>
<dbReference type="PANTHER" id="PTHR12398:SF20">
    <property type="entry name" value="PROTEIN PHOSPHATASE 1 REGULATORY INHIBITOR SUBUNIT 2"/>
    <property type="match status" value="1"/>
</dbReference>
<dbReference type="GO" id="GO:0004864">
    <property type="term" value="F:protein phosphatase inhibitor activity"/>
    <property type="evidence" value="ECO:0007669"/>
    <property type="project" value="InterPro"/>
</dbReference>
<dbReference type="STRING" id="1806994.A0A507C6Z4"/>
<dbReference type="Gene3D" id="6.10.250.1050">
    <property type="match status" value="1"/>
</dbReference>
<dbReference type="InterPro" id="IPR007062">
    <property type="entry name" value="PPI-2"/>
</dbReference>
<sequence length="245" mass="27364">MDSSHTAKSILKAHSSSNIAEASSNPASSRIRWDEDNLMMTEAAKGATMKITEPKTPYIHYNADTDTVLGTSANVAIPPIELTTAMQQYSDTVATTNNTKSPSVRSTSASSFASNGSEWDDSDDDEEADPEEQERRRKFKQMRAQHYNMKEALRKAKQVQDEADEEAANTPRPIADEDEEEEEEHQNGNNNHNDDEEEEEDDDDEEESPQHIRLSQPTSIPNISARNSISSNHNHHSNNNMDTTS</sequence>
<feature type="compositionally biased region" description="Acidic residues" evidence="1">
    <location>
        <begin position="194"/>
        <end position="207"/>
    </location>
</feature>
<keyword evidence="3" id="KW-1185">Reference proteome</keyword>
<organism evidence="2 3">
    <name type="scientific">Synchytrium microbalum</name>
    <dbReference type="NCBI Taxonomy" id="1806994"/>
    <lineage>
        <taxon>Eukaryota</taxon>
        <taxon>Fungi</taxon>
        <taxon>Fungi incertae sedis</taxon>
        <taxon>Chytridiomycota</taxon>
        <taxon>Chytridiomycota incertae sedis</taxon>
        <taxon>Chytridiomycetes</taxon>
        <taxon>Synchytriales</taxon>
        <taxon>Synchytriaceae</taxon>
        <taxon>Synchytrium</taxon>
    </lineage>
</organism>
<feature type="compositionally biased region" description="Low complexity" evidence="1">
    <location>
        <begin position="219"/>
        <end position="245"/>
    </location>
</feature>
<accession>A0A507C6Z4</accession>
<dbReference type="Proteomes" id="UP000319731">
    <property type="component" value="Unassembled WGS sequence"/>
</dbReference>
<name>A0A507C6Z4_9FUNG</name>
<feature type="compositionally biased region" description="Acidic residues" evidence="1">
    <location>
        <begin position="118"/>
        <end position="132"/>
    </location>
</feature>
<feature type="region of interest" description="Disordered" evidence="1">
    <location>
        <begin position="1"/>
        <end position="31"/>
    </location>
</feature>
<gene>
    <name evidence="2" type="ORF">SmJEL517_g03430</name>
</gene>
<feature type="compositionally biased region" description="Polar residues" evidence="1">
    <location>
        <begin position="14"/>
        <end position="28"/>
    </location>
</feature>